<sequence>MTAYLLPHLSTFRPSDRDILDKALSDLDQREVALTAIKDFIIVWEEADWLEAYSIERIGKWLGKYQSCEVTDDLRSWAESDLTEARRALLSGIEQGMMVAA</sequence>
<reference evidence="1" key="1">
    <citation type="submission" date="2022-10" db="EMBL/GenBank/DDBJ databases">
        <title>Hoeflea sp. G2-23, isolated from marine algae.</title>
        <authorList>
            <person name="Kristyanto S."/>
            <person name="Kim J.M."/>
            <person name="Jeon C.O."/>
        </authorList>
    </citation>
    <scope>NUCLEOTIDE SEQUENCE</scope>
    <source>
        <strain evidence="1">G2-23</strain>
    </source>
</reference>
<comment type="caution">
    <text evidence="1">The sequence shown here is derived from an EMBL/GenBank/DDBJ whole genome shotgun (WGS) entry which is preliminary data.</text>
</comment>
<dbReference type="RefSeq" id="WP_267655212.1">
    <property type="nucleotide sequence ID" value="NZ_JAOVZR010000001.1"/>
</dbReference>
<dbReference type="Proteomes" id="UP001073227">
    <property type="component" value="Unassembled WGS sequence"/>
</dbReference>
<dbReference type="EMBL" id="JAOVZR010000001">
    <property type="protein sequence ID" value="MCY0149775.1"/>
    <property type="molecule type" value="Genomic_DNA"/>
</dbReference>
<proteinExistence type="predicted"/>
<evidence type="ECO:0000313" key="2">
    <source>
        <dbReference type="Proteomes" id="UP001073227"/>
    </source>
</evidence>
<name>A0ABT3ZD89_9HYPH</name>
<organism evidence="1 2">
    <name type="scientific">Hoeflea algicola</name>
    <dbReference type="NCBI Taxonomy" id="2983763"/>
    <lineage>
        <taxon>Bacteria</taxon>
        <taxon>Pseudomonadati</taxon>
        <taxon>Pseudomonadota</taxon>
        <taxon>Alphaproteobacteria</taxon>
        <taxon>Hyphomicrobiales</taxon>
        <taxon>Rhizobiaceae</taxon>
        <taxon>Hoeflea</taxon>
    </lineage>
</organism>
<gene>
    <name evidence="1" type="ORF">OEG84_19200</name>
</gene>
<accession>A0ABT3ZD89</accession>
<keyword evidence="2" id="KW-1185">Reference proteome</keyword>
<evidence type="ECO:0000313" key="1">
    <source>
        <dbReference type="EMBL" id="MCY0149775.1"/>
    </source>
</evidence>
<protein>
    <submittedName>
        <fullName evidence="1">Uncharacterized protein</fullName>
    </submittedName>
</protein>